<dbReference type="EMBL" id="MU003492">
    <property type="protein sequence ID" value="KAF2478367.1"/>
    <property type="molecule type" value="Genomic_DNA"/>
</dbReference>
<comment type="caution">
    <text evidence="1">The sequence shown here is derived from an EMBL/GenBank/DDBJ whole genome shotgun (WGS) entry which is preliminary data.</text>
</comment>
<gene>
    <name evidence="1" type="ORF">BDR25DRAFT_365584</name>
</gene>
<name>A0ACB6RGW6_9PLEO</name>
<organism evidence="1 2">
    <name type="scientific">Lindgomyces ingoldianus</name>
    <dbReference type="NCBI Taxonomy" id="673940"/>
    <lineage>
        <taxon>Eukaryota</taxon>
        <taxon>Fungi</taxon>
        <taxon>Dikarya</taxon>
        <taxon>Ascomycota</taxon>
        <taxon>Pezizomycotina</taxon>
        <taxon>Dothideomycetes</taxon>
        <taxon>Pleosporomycetidae</taxon>
        <taxon>Pleosporales</taxon>
        <taxon>Lindgomycetaceae</taxon>
        <taxon>Lindgomyces</taxon>
    </lineage>
</organism>
<evidence type="ECO:0000313" key="1">
    <source>
        <dbReference type="EMBL" id="KAF2478367.1"/>
    </source>
</evidence>
<protein>
    <submittedName>
        <fullName evidence="1">Uncharacterized protein</fullName>
    </submittedName>
</protein>
<dbReference type="Proteomes" id="UP000799755">
    <property type="component" value="Unassembled WGS sequence"/>
</dbReference>
<reference evidence="1" key="1">
    <citation type="journal article" date="2020" name="Stud. Mycol.">
        <title>101 Dothideomycetes genomes: a test case for predicting lifestyles and emergence of pathogens.</title>
        <authorList>
            <person name="Haridas S."/>
            <person name="Albert R."/>
            <person name="Binder M."/>
            <person name="Bloem J."/>
            <person name="Labutti K."/>
            <person name="Salamov A."/>
            <person name="Andreopoulos B."/>
            <person name="Baker S."/>
            <person name="Barry K."/>
            <person name="Bills G."/>
            <person name="Bluhm B."/>
            <person name="Cannon C."/>
            <person name="Castanera R."/>
            <person name="Culley D."/>
            <person name="Daum C."/>
            <person name="Ezra D."/>
            <person name="Gonzalez J."/>
            <person name="Henrissat B."/>
            <person name="Kuo A."/>
            <person name="Liang C."/>
            <person name="Lipzen A."/>
            <person name="Lutzoni F."/>
            <person name="Magnuson J."/>
            <person name="Mondo S."/>
            <person name="Nolan M."/>
            <person name="Ohm R."/>
            <person name="Pangilinan J."/>
            <person name="Park H.-J."/>
            <person name="Ramirez L."/>
            <person name="Alfaro M."/>
            <person name="Sun H."/>
            <person name="Tritt A."/>
            <person name="Yoshinaga Y."/>
            <person name="Zwiers L.-H."/>
            <person name="Turgeon B."/>
            <person name="Goodwin S."/>
            <person name="Spatafora J."/>
            <person name="Crous P."/>
            <person name="Grigoriev I."/>
        </authorList>
    </citation>
    <scope>NUCLEOTIDE SEQUENCE</scope>
    <source>
        <strain evidence="1">ATCC 200398</strain>
    </source>
</reference>
<sequence length="309" mass="36023">MVSTRKRDYDHTDMAPKFIARLKPCKTRKPNPRKPPADGSCPFLSLPGEIRNHIYKFALTEPGGLHFNRRGGREMLTAKGRCWHSNKLQFVNKQIRGEVKGLGLKHNDLNFTTKKEADEAPMTTAVTFLLQVQPSWFKHMRTIIICRKEPIDYIFRELYQREDTYFSLNSRDKLMDICRSNPNITIKMMLPGWQLNGTWCFFMLMSILLTRVYRGEDIRHLDTWGEDPEFVLALYGYEKGYFLNGVDRDAWDALCVPNFKIFPLDAGISDEQLEQKIMLANDRCRGHVAYRADLTVWAEKAKEWYANGI</sequence>
<accession>A0ACB6RGW6</accession>
<evidence type="ECO:0000313" key="2">
    <source>
        <dbReference type="Proteomes" id="UP000799755"/>
    </source>
</evidence>
<proteinExistence type="predicted"/>
<keyword evidence="2" id="KW-1185">Reference proteome</keyword>